<keyword evidence="2" id="KW-1185">Reference proteome</keyword>
<dbReference type="SUPFAM" id="SSF69572">
    <property type="entry name" value="Activating enzymes of the ubiquitin-like proteins"/>
    <property type="match status" value="1"/>
</dbReference>
<evidence type="ECO:0000313" key="2">
    <source>
        <dbReference type="Proteomes" id="UP000265520"/>
    </source>
</evidence>
<dbReference type="InterPro" id="IPR035985">
    <property type="entry name" value="Ubiquitin-activating_enz"/>
</dbReference>
<accession>A0A392UBK4</accession>
<organism evidence="1 2">
    <name type="scientific">Trifolium medium</name>
    <dbReference type="NCBI Taxonomy" id="97028"/>
    <lineage>
        <taxon>Eukaryota</taxon>
        <taxon>Viridiplantae</taxon>
        <taxon>Streptophyta</taxon>
        <taxon>Embryophyta</taxon>
        <taxon>Tracheophyta</taxon>
        <taxon>Spermatophyta</taxon>
        <taxon>Magnoliopsida</taxon>
        <taxon>eudicotyledons</taxon>
        <taxon>Gunneridae</taxon>
        <taxon>Pentapetalae</taxon>
        <taxon>rosids</taxon>
        <taxon>fabids</taxon>
        <taxon>Fabales</taxon>
        <taxon>Fabaceae</taxon>
        <taxon>Papilionoideae</taxon>
        <taxon>50 kb inversion clade</taxon>
        <taxon>NPAAA clade</taxon>
        <taxon>Hologalegina</taxon>
        <taxon>IRL clade</taxon>
        <taxon>Trifolieae</taxon>
        <taxon>Trifolium</taxon>
    </lineage>
</organism>
<reference evidence="1 2" key="1">
    <citation type="journal article" date="2018" name="Front. Plant Sci.">
        <title>Red Clover (Trifolium pratense) and Zigzag Clover (T. medium) - A Picture of Genomic Similarities and Differences.</title>
        <authorList>
            <person name="Dluhosova J."/>
            <person name="Istvanek J."/>
            <person name="Nedelnik J."/>
            <person name="Repkova J."/>
        </authorList>
    </citation>
    <scope>NUCLEOTIDE SEQUENCE [LARGE SCALE GENOMIC DNA]</scope>
    <source>
        <strain evidence="2">cv. 10/8</strain>
        <tissue evidence="1">Leaf</tissue>
    </source>
</reference>
<name>A0A392UBK4_9FABA</name>
<proteinExistence type="predicted"/>
<protein>
    <submittedName>
        <fullName evidence="1">NEDD8-activating enzyme E1 catalytic subunit</fullName>
    </submittedName>
</protein>
<dbReference type="GO" id="GO:0008641">
    <property type="term" value="F:ubiquitin-like modifier activating enzyme activity"/>
    <property type="evidence" value="ECO:0007669"/>
    <property type="project" value="InterPro"/>
</dbReference>
<dbReference type="AlphaFoldDB" id="A0A392UBK4"/>
<dbReference type="Gene3D" id="3.40.50.720">
    <property type="entry name" value="NAD(P)-binding Rossmann-like Domain"/>
    <property type="match status" value="1"/>
</dbReference>
<feature type="non-terminal residue" evidence="1">
    <location>
        <position position="44"/>
    </location>
</feature>
<dbReference type="EMBL" id="LXQA010768257">
    <property type="protein sequence ID" value="MCI70074.1"/>
    <property type="molecule type" value="Genomic_DNA"/>
</dbReference>
<sequence>MLENRKLRIEDKDIEFYNDFGIIALGLDSIEARSYINTVACSFL</sequence>
<comment type="caution">
    <text evidence="1">The sequence shown here is derived from an EMBL/GenBank/DDBJ whole genome shotgun (WGS) entry which is preliminary data.</text>
</comment>
<dbReference type="Proteomes" id="UP000265520">
    <property type="component" value="Unassembled WGS sequence"/>
</dbReference>
<evidence type="ECO:0000313" key="1">
    <source>
        <dbReference type="EMBL" id="MCI70074.1"/>
    </source>
</evidence>